<comment type="caution">
    <text evidence="2">The sequence shown here is derived from an EMBL/GenBank/DDBJ whole genome shotgun (WGS) entry which is preliminary data.</text>
</comment>
<evidence type="ECO:0000313" key="3">
    <source>
        <dbReference type="Proteomes" id="UP000216451"/>
    </source>
</evidence>
<dbReference type="RefSeq" id="WP_094692545.1">
    <property type="nucleotide sequence ID" value="NZ_CALENZ010000004.1"/>
</dbReference>
<gene>
    <name evidence="2" type="ORF">BAQU_0575</name>
</gene>
<keyword evidence="1" id="KW-1133">Transmembrane helix</keyword>
<evidence type="ECO:0000256" key="1">
    <source>
        <dbReference type="SAM" id="Phobius"/>
    </source>
</evidence>
<dbReference type="GeneID" id="98295249"/>
<reference evidence="2 3" key="1">
    <citation type="journal article" date="2017" name="BMC Genomics">
        <title>Comparative genomic and phylogenomic analyses of the Bifidobacteriaceae family.</title>
        <authorList>
            <person name="Lugli G.A."/>
            <person name="Milani C."/>
            <person name="Turroni F."/>
            <person name="Duranti S."/>
            <person name="Mancabelli L."/>
            <person name="Mangifesta M."/>
            <person name="Ferrario C."/>
            <person name="Modesto M."/>
            <person name="Mattarelli P."/>
            <person name="Jiri K."/>
            <person name="van Sinderen D."/>
            <person name="Ventura M."/>
        </authorList>
    </citation>
    <scope>NUCLEOTIDE SEQUENCE [LARGE SCALE GENOMIC DNA]</scope>
    <source>
        <strain evidence="2 3">LMG 28769</strain>
    </source>
</reference>
<organism evidence="2 3">
    <name type="scientific">Bifidobacterium aquikefiri</name>
    <dbReference type="NCBI Taxonomy" id="1653207"/>
    <lineage>
        <taxon>Bacteria</taxon>
        <taxon>Bacillati</taxon>
        <taxon>Actinomycetota</taxon>
        <taxon>Actinomycetes</taxon>
        <taxon>Bifidobacteriales</taxon>
        <taxon>Bifidobacteriaceae</taxon>
        <taxon>Bifidobacterium</taxon>
    </lineage>
</organism>
<dbReference type="EMBL" id="MWXA01000003">
    <property type="protein sequence ID" value="OZG67930.1"/>
    <property type="molecule type" value="Genomic_DNA"/>
</dbReference>
<keyword evidence="3" id="KW-1185">Reference proteome</keyword>
<dbReference type="AlphaFoldDB" id="A0A261G935"/>
<keyword evidence="1" id="KW-0812">Transmembrane</keyword>
<dbReference type="OrthoDB" id="3229551at2"/>
<protein>
    <submittedName>
        <fullName evidence="2">Uncharacterized protein</fullName>
    </submittedName>
</protein>
<proteinExistence type="predicted"/>
<name>A0A261G935_9BIFI</name>
<feature type="transmembrane region" description="Helical" evidence="1">
    <location>
        <begin position="37"/>
        <end position="60"/>
    </location>
</feature>
<sequence>MHQHHQGDTATGQELNDVAGIGASQTRKSPWITWRRFSVIFVVSLVMAILATIFTVYWIVRSVPSPSQVDSVTFASLSALPFDYDNAEQSDGIPRFTTNNPRTIANVIAVQQEITDWKSTPRYFSLFRESNPTGEDADVESEIENQTTSFNLSYSMKGNQLSHSHAYDLYPKYLHRSRAFRKLINDPGYREAISVGHVLGYDNVKVAEVCSDGIYAQNQYSLDDTEAQQFARVVDEDYLHIPKQSIASDGYIVNADKSVEKNIFPIAISASSLKDKDDIVGNGNTIFIQITSRYTRTIAWLKSHNLYDKWTEAAKHL</sequence>
<accession>A0A261G935</accession>
<evidence type="ECO:0000313" key="2">
    <source>
        <dbReference type="EMBL" id="OZG67930.1"/>
    </source>
</evidence>
<dbReference type="Proteomes" id="UP000216451">
    <property type="component" value="Unassembled WGS sequence"/>
</dbReference>
<keyword evidence="1" id="KW-0472">Membrane</keyword>